<keyword evidence="4" id="KW-1185">Reference proteome</keyword>
<evidence type="ECO:0000256" key="1">
    <source>
        <dbReference type="SAM" id="MobiDB-lite"/>
    </source>
</evidence>
<evidence type="ECO:0000313" key="3">
    <source>
        <dbReference type="EMBL" id="MDQ0446762.1"/>
    </source>
</evidence>
<proteinExistence type="predicted"/>
<protein>
    <recommendedName>
        <fullName evidence="5">Large exoprotein involved in heme utilization or adhesion</fullName>
    </recommendedName>
</protein>
<feature type="region of interest" description="Disordered" evidence="1">
    <location>
        <begin position="86"/>
        <end position="109"/>
    </location>
</feature>
<feature type="chain" id="PRO_5045134443" description="Large exoprotein involved in heme utilization or adhesion" evidence="2">
    <location>
        <begin position="27"/>
        <end position="130"/>
    </location>
</feature>
<keyword evidence="2" id="KW-0732">Signal</keyword>
<evidence type="ECO:0000256" key="2">
    <source>
        <dbReference type="SAM" id="SignalP"/>
    </source>
</evidence>
<dbReference type="EMBL" id="JAUSVP010000003">
    <property type="protein sequence ID" value="MDQ0446762.1"/>
    <property type="molecule type" value="Genomic_DNA"/>
</dbReference>
<sequence length="130" mass="13009">MRMTRPTRIATAALAFCAASASVAVAADRHNGTWAVELVTDSGVCSARYSYTVAIRDGEVRPVSASAGARVSGRVAADGTVGITVAGSGGSGSGTGRLDGARGSGTWSASSLCAGRWTARRGTTRTAEAE</sequence>
<evidence type="ECO:0000313" key="4">
    <source>
        <dbReference type="Proteomes" id="UP001231124"/>
    </source>
</evidence>
<feature type="signal peptide" evidence="2">
    <location>
        <begin position="1"/>
        <end position="26"/>
    </location>
</feature>
<dbReference type="Proteomes" id="UP001231124">
    <property type="component" value="Unassembled WGS sequence"/>
</dbReference>
<reference evidence="3 4" key="1">
    <citation type="submission" date="2023-07" db="EMBL/GenBank/DDBJ databases">
        <title>Genomic Encyclopedia of Type Strains, Phase IV (KMG-IV): sequencing the most valuable type-strain genomes for metagenomic binning, comparative biology and taxonomic classification.</title>
        <authorList>
            <person name="Goeker M."/>
        </authorList>
    </citation>
    <scope>NUCLEOTIDE SEQUENCE [LARGE SCALE GENOMIC DNA]</scope>
    <source>
        <strain evidence="3 4">DSM 19013</strain>
    </source>
</reference>
<organism evidence="3 4">
    <name type="scientific">Methylobacterium aerolatum</name>
    <dbReference type="NCBI Taxonomy" id="418708"/>
    <lineage>
        <taxon>Bacteria</taxon>
        <taxon>Pseudomonadati</taxon>
        <taxon>Pseudomonadota</taxon>
        <taxon>Alphaproteobacteria</taxon>
        <taxon>Hyphomicrobiales</taxon>
        <taxon>Methylobacteriaceae</taxon>
        <taxon>Methylobacterium</taxon>
    </lineage>
</organism>
<name>A0ABU0HWQ1_9HYPH</name>
<comment type="caution">
    <text evidence="3">The sequence shown here is derived from an EMBL/GenBank/DDBJ whole genome shotgun (WGS) entry which is preliminary data.</text>
</comment>
<gene>
    <name evidence="3" type="ORF">QO012_001253</name>
</gene>
<accession>A0ABU0HWQ1</accession>
<evidence type="ECO:0008006" key="5">
    <source>
        <dbReference type="Google" id="ProtNLM"/>
    </source>
</evidence>
<feature type="compositionally biased region" description="Gly residues" evidence="1">
    <location>
        <begin position="87"/>
        <end position="97"/>
    </location>
</feature>